<reference evidence="3" key="1">
    <citation type="journal article" date="2021" name="PeerJ">
        <title>Extensive microbial diversity within the chicken gut microbiome revealed by metagenomics and culture.</title>
        <authorList>
            <person name="Gilroy R."/>
            <person name="Ravi A."/>
            <person name="Getino M."/>
            <person name="Pursley I."/>
            <person name="Horton D.L."/>
            <person name="Alikhan N.F."/>
            <person name="Baker D."/>
            <person name="Gharbi K."/>
            <person name="Hall N."/>
            <person name="Watson M."/>
            <person name="Adriaenssens E.M."/>
            <person name="Foster-Nyarko E."/>
            <person name="Jarju S."/>
            <person name="Secka A."/>
            <person name="Antonio M."/>
            <person name="Oren A."/>
            <person name="Chaudhuri R.R."/>
            <person name="La Ragione R."/>
            <person name="Hildebrand F."/>
            <person name="Pallen M.J."/>
        </authorList>
    </citation>
    <scope>NUCLEOTIDE SEQUENCE</scope>
    <source>
        <strain evidence="3">ChiSxjej1B13-11762</strain>
    </source>
</reference>
<feature type="transmembrane region" description="Helical" evidence="2">
    <location>
        <begin position="60"/>
        <end position="82"/>
    </location>
</feature>
<evidence type="ECO:0000256" key="2">
    <source>
        <dbReference type="SAM" id="Phobius"/>
    </source>
</evidence>
<evidence type="ECO:0000256" key="1">
    <source>
        <dbReference type="SAM" id="MobiDB-lite"/>
    </source>
</evidence>
<proteinExistence type="predicted"/>
<accession>A0A9D1RA80</accession>
<keyword evidence="2" id="KW-1133">Transmembrane helix</keyword>
<gene>
    <name evidence="3" type="ORF">H9873_01180</name>
</gene>
<keyword evidence="2" id="KW-0812">Transmembrane</keyword>
<protein>
    <recommendedName>
        <fullName evidence="5">Cell division protein FtsL</fullName>
    </recommendedName>
</protein>
<name>A0A9D1RA80_9FIRM</name>
<reference evidence="3" key="2">
    <citation type="submission" date="2021-04" db="EMBL/GenBank/DDBJ databases">
        <authorList>
            <person name="Gilroy R."/>
        </authorList>
    </citation>
    <scope>NUCLEOTIDE SEQUENCE</scope>
    <source>
        <strain evidence="3">ChiSxjej1B13-11762</strain>
    </source>
</reference>
<sequence>MAARTAAGRYHSVRTQGQAYVYGNAAPKPVREPERRERKTSQRKVSSQVRKNRRKALRMSAGYVVFLTVAAMLTLVVCVGYVRLQARITDGSKTVTAMQEELAALREENDTRYNAVMDAVDVEAVKKTAQEELGMVYASPDQVVEYESPSADYVKQYENIPEDGVLARSDKNN</sequence>
<feature type="region of interest" description="Disordered" evidence="1">
    <location>
        <begin position="20"/>
        <end position="52"/>
    </location>
</feature>
<feature type="compositionally biased region" description="Basic and acidic residues" evidence="1">
    <location>
        <begin position="29"/>
        <end position="40"/>
    </location>
</feature>
<evidence type="ECO:0000313" key="4">
    <source>
        <dbReference type="Proteomes" id="UP000824263"/>
    </source>
</evidence>
<organism evidence="3 4">
    <name type="scientific">Candidatus Dorea gallistercoris</name>
    <dbReference type="NCBI Taxonomy" id="2838542"/>
    <lineage>
        <taxon>Bacteria</taxon>
        <taxon>Bacillati</taxon>
        <taxon>Bacillota</taxon>
        <taxon>Clostridia</taxon>
        <taxon>Lachnospirales</taxon>
        <taxon>Lachnospiraceae</taxon>
        <taxon>Dorea</taxon>
    </lineage>
</organism>
<evidence type="ECO:0008006" key="5">
    <source>
        <dbReference type="Google" id="ProtNLM"/>
    </source>
</evidence>
<dbReference type="EMBL" id="DXGF01000023">
    <property type="protein sequence ID" value="HIW82927.1"/>
    <property type="molecule type" value="Genomic_DNA"/>
</dbReference>
<evidence type="ECO:0000313" key="3">
    <source>
        <dbReference type="EMBL" id="HIW82927.1"/>
    </source>
</evidence>
<dbReference type="Proteomes" id="UP000824263">
    <property type="component" value="Unassembled WGS sequence"/>
</dbReference>
<comment type="caution">
    <text evidence="3">The sequence shown here is derived from an EMBL/GenBank/DDBJ whole genome shotgun (WGS) entry which is preliminary data.</text>
</comment>
<keyword evidence="2" id="KW-0472">Membrane</keyword>
<dbReference type="AlphaFoldDB" id="A0A9D1RA80"/>